<dbReference type="RefSeq" id="WP_092493739.1">
    <property type="nucleotide sequence ID" value="NZ_FNKD01000003.1"/>
</dbReference>
<dbReference type="CDD" id="cd06261">
    <property type="entry name" value="TM_PBP2"/>
    <property type="match status" value="1"/>
</dbReference>
<name>A0A1H1ENK2_9BACI</name>
<dbReference type="STRING" id="553311.SAMN05216231_2972"/>
<evidence type="ECO:0000256" key="5">
    <source>
        <dbReference type="ARBA" id="ARBA00022970"/>
    </source>
</evidence>
<evidence type="ECO:0000259" key="9">
    <source>
        <dbReference type="PROSITE" id="PS50928"/>
    </source>
</evidence>
<sequence length="213" mass="23442">MEFLSKYLTYWSEDYSSILDYMYEHILISFTVIILAVAISVPLAIYMTKMKSNKIKGLIFNIANVFQTIPTIAMLAIMIPLMGIGFRPAVVALLLYSLLPLLRNTYSGMESVSSEIVEAAKGMGFSTFQRLFKVELPVAFPYVMSGIRVTAVYIISWTTLAALIGAGGLGDLVLAGIGYNDQYMIFTGTILAIVIAVSLDLVLGRIEKIVKRA</sequence>
<feature type="domain" description="ABC transmembrane type-1" evidence="9">
    <location>
        <begin position="22"/>
        <end position="203"/>
    </location>
</feature>
<evidence type="ECO:0000256" key="4">
    <source>
        <dbReference type="ARBA" id="ARBA00022692"/>
    </source>
</evidence>
<dbReference type="InterPro" id="IPR035906">
    <property type="entry name" value="MetI-like_sf"/>
</dbReference>
<organism evidence="10 11">
    <name type="scientific">Virgibacillus salinus</name>
    <dbReference type="NCBI Taxonomy" id="553311"/>
    <lineage>
        <taxon>Bacteria</taxon>
        <taxon>Bacillati</taxon>
        <taxon>Bacillota</taxon>
        <taxon>Bacilli</taxon>
        <taxon>Bacillales</taxon>
        <taxon>Bacillaceae</taxon>
        <taxon>Virgibacillus</taxon>
    </lineage>
</organism>
<evidence type="ECO:0000313" key="11">
    <source>
        <dbReference type="Proteomes" id="UP000199444"/>
    </source>
</evidence>
<dbReference type="InterPro" id="IPR051204">
    <property type="entry name" value="ABC_transp_perm/SBD"/>
</dbReference>
<dbReference type="PROSITE" id="PS50928">
    <property type="entry name" value="ABC_TM1"/>
    <property type="match status" value="1"/>
</dbReference>
<feature type="transmembrane region" description="Helical" evidence="8">
    <location>
        <begin position="151"/>
        <end position="177"/>
    </location>
</feature>
<comment type="subcellular location">
    <subcellularLocation>
        <location evidence="1 8">Cell membrane</location>
        <topology evidence="1 8">Multi-pass membrane protein</topology>
    </subcellularLocation>
</comment>
<dbReference type="GO" id="GO:0055085">
    <property type="term" value="P:transmembrane transport"/>
    <property type="evidence" value="ECO:0007669"/>
    <property type="project" value="InterPro"/>
</dbReference>
<keyword evidence="6 8" id="KW-1133">Transmembrane helix</keyword>
<feature type="transmembrane region" description="Helical" evidence="8">
    <location>
        <begin position="85"/>
        <end position="102"/>
    </location>
</feature>
<reference evidence="10 11" key="1">
    <citation type="submission" date="2016-10" db="EMBL/GenBank/DDBJ databases">
        <authorList>
            <person name="de Groot N.N."/>
        </authorList>
    </citation>
    <scope>NUCLEOTIDE SEQUENCE [LARGE SCALE GENOMIC DNA]</scope>
    <source>
        <strain evidence="10 11">CGMCC 1.10449</strain>
    </source>
</reference>
<dbReference type="GO" id="GO:0005886">
    <property type="term" value="C:plasma membrane"/>
    <property type="evidence" value="ECO:0007669"/>
    <property type="project" value="UniProtKB-SubCell"/>
</dbReference>
<gene>
    <name evidence="10" type="ORF">SAMN05216231_2972</name>
</gene>
<dbReference type="AlphaFoldDB" id="A0A1H1ENK2"/>
<feature type="transmembrane region" description="Helical" evidence="8">
    <location>
        <begin position="58"/>
        <end position="79"/>
    </location>
</feature>
<dbReference type="Pfam" id="PF00528">
    <property type="entry name" value="BPD_transp_1"/>
    <property type="match status" value="1"/>
</dbReference>
<evidence type="ECO:0000256" key="6">
    <source>
        <dbReference type="ARBA" id="ARBA00022989"/>
    </source>
</evidence>
<keyword evidence="7 8" id="KW-0472">Membrane</keyword>
<feature type="transmembrane region" description="Helical" evidence="8">
    <location>
        <begin position="183"/>
        <end position="203"/>
    </location>
</feature>
<proteinExistence type="inferred from homology"/>
<keyword evidence="5" id="KW-0029">Amino-acid transport</keyword>
<dbReference type="FunFam" id="1.10.3720.10:FF:000001">
    <property type="entry name" value="Glycine betaine ABC transporter, permease"/>
    <property type="match status" value="1"/>
</dbReference>
<evidence type="ECO:0000256" key="1">
    <source>
        <dbReference type="ARBA" id="ARBA00004651"/>
    </source>
</evidence>
<keyword evidence="4 8" id="KW-0812">Transmembrane</keyword>
<dbReference type="PANTHER" id="PTHR30177">
    <property type="entry name" value="GLYCINE BETAINE/L-PROLINE TRANSPORT SYSTEM PERMEASE PROTEIN PROW"/>
    <property type="match status" value="1"/>
</dbReference>
<comment type="similarity">
    <text evidence="2">Belongs to the binding-protein-dependent transport system permease family. CysTW subfamily.</text>
</comment>
<dbReference type="InterPro" id="IPR000515">
    <property type="entry name" value="MetI-like"/>
</dbReference>
<keyword evidence="3 8" id="KW-0813">Transport</keyword>
<evidence type="ECO:0000256" key="8">
    <source>
        <dbReference type="RuleBase" id="RU363032"/>
    </source>
</evidence>
<evidence type="ECO:0000313" key="10">
    <source>
        <dbReference type="EMBL" id="SDQ90302.1"/>
    </source>
</evidence>
<dbReference type="EMBL" id="FNKD01000003">
    <property type="protein sequence ID" value="SDQ90302.1"/>
    <property type="molecule type" value="Genomic_DNA"/>
</dbReference>
<dbReference type="Gene3D" id="1.10.3720.10">
    <property type="entry name" value="MetI-like"/>
    <property type="match status" value="1"/>
</dbReference>
<evidence type="ECO:0000256" key="7">
    <source>
        <dbReference type="ARBA" id="ARBA00023136"/>
    </source>
</evidence>
<evidence type="ECO:0000256" key="2">
    <source>
        <dbReference type="ARBA" id="ARBA00007069"/>
    </source>
</evidence>
<feature type="transmembrane region" description="Helical" evidence="8">
    <location>
        <begin position="26"/>
        <end position="46"/>
    </location>
</feature>
<dbReference type="GO" id="GO:0031460">
    <property type="term" value="P:glycine betaine transport"/>
    <property type="evidence" value="ECO:0007669"/>
    <property type="project" value="TreeGrafter"/>
</dbReference>
<dbReference type="SUPFAM" id="SSF161098">
    <property type="entry name" value="MetI-like"/>
    <property type="match status" value="1"/>
</dbReference>
<evidence type="ECO:0000256" key="3">
    <source>
        <dbReference type="ARBA" id="ARBA00022448"/>
    </source>
</evidence>
<protein>
    <submittedName>
        <fullName evidence="10">Osmoprotectant transport system permease protein</fullName>
    </submittedName>
</protein>
<accession>A0A1H1ENK2</accession>
<dbReference type="PANTHER" id="PTHR30177:SF4">
    <property type="entry name" value="OSMOPROTECTANT IMPORT PERMEASE PROTEIN OSMW"/>
    <property type="match status" value="1"/>
</dbReference>
<keyword evidence="11" id="KW-1185">Reference proteome</keyword>
<dbReference type="Proteomes" id="UP000199444">
    <property type="component" value="Unassembled WGS sequence"/>
</dbReference>
<dbReference type="GO" id="GO:0006865">
    <property type="term" value="P:amino acid transport"/>
    <property type="evidence" value="ECO:0007669"/>
    <property type="project" value="UniProtKB-KW"/>
</dbReference>